<keyword evidence="1" id="KW-1133">Transmembrane helix</keyword>
<dbReference type="EMBL" id="JAUHLN010000006">
    <property type="protein sequence ID" value="MDN4075651.1"/>
    <property type="molecule type" value="Genomic_DNA"/>
</dbReference>
<gene>
    <name evidence="2" type="ORF">QYF49_22070</name>
</gene>
<keyword evidence="3" id="KW-1185">Reference proteome</keyword>
<comment type="caution">
    <text evidence="2">The sequence shown here is derived from an EMBL/GenBank/DDBJ whole genome shotgun (WGS) entry which is preliminary data.</text>
</comment>
<accession>A0ABT8ECP4</accession>
<dbReference type="RefSeq" id="WP_290401759.1">
    <property type="nucleotide sequence ID" value="NZ_JAUHLN010000006.1"/>
</dbReference>
<evidence type="ECO:0000313" key="3">
    <source>
        <dbReference type="Proteomes" id="UP001168694"/>
    </source>
</evidence>
<keyword evidence="1" id="KW-0472">Membrane</keyword>
<name>A0ABT8ECP4_9BACL</name>
<reference evidence="2" key="1">
    <citation type="submission" date="2023-06" db="EMBL/GenBank/DDBJ databases">
        <title>Draft Genome Sequences of Representative Paenibacillus Polymyxa, Bacillus cereus, Fictibacillus sp., and Brevibacillus agri Strains Isolated from Amazonian Dark Earth.</title>
        <authorList>
            <person name="Pellegrinetti T.A."/>
            <person name="Cunha I.C.M."/>
            <person name="Chaves M.G."/>
            <person name="Freitas A.S."/>
            <person name="Silva A.V.R."/>
            <person name="Tsai S.M."/>
            <person name="Mendes L.W."/>
        </authorList>
    </citation>
    <scope>NUCLEOTIDE SEQUENCE</scope>
    <source>
        <strain evidence="2">CENA-BCM004</strain>
    </source>
</reference>
<keyword evidence="1" id="KW-0812">Transmembrane</keyword>
<feature type="transmembrane region" description="Helical" evidence="1">
    <location>
        <begin position="7"/>
        <end position="24"/>
    </location>
</feature>
<proteinExistence type="predicted"/>
<organism evidence="2 3">
    <name type="scientific">Fictibacillus terranigra</name>
    <dbReference type="NCBI Taxonomy" id="3058424"/>
    <lineage>
        <taxon>Bacteria</taxon>
        <taxon>Bacillati</taxon>
        <taxon>Bacillota</taxon>
        <taxon>Bacilli</taxon>
        <taxon>Bacillales</taxon>
        <taxon>Fictibacillaceae</taxon>
        <taxon>Fictibacillus</taxon>
    </lineage>
</organism>
<sequence>MKTTYQFRLMALIAMIATAIYLFISLNPPLSIGGWLKASPNETWINVKNEGWASIKVQSFYVNNNEVPAEAAYRSSDQFISIRKLILDSGGERQIRILHGVPVKKITVSYSFGGLPFTRSFNLLTSTP</sequence>
<protein>
    <submittedName>
        <fullName evidence="2">Uncharacterized protein</fullName>
    </submittedName>
</protein>
<evidence type="ECO:0000256" key="1">
    <source>
        <dbReference type="SAM" id="Phobius"/>
    </source>
</evidence>
<dbReference type="Proteomes" id="UP001168694">
    <property type="component" value="Unassembled WGS sequence"/>
</dbReference>
<evidence type="ECO:0000313" key="2">
    <source>
        <dbReference type="EMBL" id="MDN4075651.1"/>
    </source>
</evidence>